<evidence type="ECO:0000313" key="2">
    <source>
        <dbReference type="Proteomes" id="UP000753908"/>
    </source>
</evidence>
<dbReference type="EMBL" id="JAHHIF010000025">
    <property type="protein sequence ID" value="MBW4546448.1"/>
    <property type="molecule type" value="Genomic_DNA"/>
</dbReference>
<protein>
    <submittedName>
        <fullName evidence="1">Uncharacterized protein</fullName>
    </submittedName>
</protein>
<gene>
    <name evidence="1" type="ORF">KME25_18670</name>
</gene>
<organism evidence="1 2">
    <name type="scientific">Symplocastrum torsivum CPER-KK1</name>
    <dbReference type="NCBI Taxonomy" id="450513"/>
    <lineage>
        <taxon>Bacteria</taxon>
        <taxon>Bacillati</taxon>
        <taxon>Cyanobacteriota</taxon>
        <taxon>Cyanophyceae</taxon>
        <taxon>Oscillatoriophycideae</taxon>
        <taxon>Oscillatoriales</taxon>
        <taxon>Microcoleaceae</taxon>
        <taxon>Symplocastrum</taxon>
    </lineage>
</organism>
<dbReference type="AlphaFoldDB" id="A0A951UAG1"/>
<name>A0A951UAG1_9CYAN</name>
<dbReference type="Proteomes" id="UP000753908">
    <property type="component" value="Unassembled WGS sequence"/>
</dbReference>
<accession>A0A951UAG1</accession>
<comment type="caution">
    <text evidence="1">The sequence shown here is derived from an EMBL/GenBank/DDBJ whole genome shotgun (WGS) entry which is preliminary data.</text>
</comment>
<proteinExistence type="predicted"/>
<evidence type="ECO:0000313" key="1">
    <source>
        <dbReference type="EMBL" id="MBW4546448.1"/>
    </source>
</evidence>
<reference evidence="1" key="2">
    <citation type="journal article" date="2022" name="Microbiol. Resour. Announc.">
        <title>Metagenome Sequencing to Explore Phylogenomics of Terrestrial Cyanobacteria.</title>
        <authorList>
            <person name="Ward R.D."/>
            <person name="Stajich J.E."/>
            <person name="Johansen J.R."/>
            <person name="Huntemann M."/>
            <person name="Clum A."/>
            <person name="Foster B."/>
            <person name="Foster B."/>
            <person name="Roux S."/>
            <person name="Palaniappan K."/>
            <person name="Varghese N."/>
            <person name="Mukherjee S."/>
            <person name="Reddy T.B.K."/>
            <person name="Daum C."/>
            <person name="Copeland A."/>
            <person name="Chen I.A."/>
            <person name="Ivanova N.N."/>
            <person name="Kyrpides N.C."/>
            <person name="Shapiro N."/>
            <person name="Eloe-Fadrosh E.A."/>
            <person name="Pietrasiak N."/>
        </authorList>
    </citation>
    <scope>NUCLEOTIDE SEQUENCE</scope>
    <source>
        <strain evidence="1">CPER-KK1</strain>
    </source>
</reference>
<sequence length="56" mass="6363">MLCPAVISLFQLADLRSRREVPGVIEAVSYQLSAVSIEACHILVHRRFLIQRQTNL</sequence>
<reference evidence="1" key="1">
    <citation type="submission" date="2021-05" db="EMBL/GenBank/DDBJ databases">
        <authorList>
            <person name="Pietrasiak N."/>
            <person name="Ward R."/>
            <person name="Stajich J.E."/>
            <person name="Kurbessoian T."/>
        </authorList>
    </citation>
    <scope>NUCLEOTIDE SEQUENCE</scope>
    <source>
        <strain evidence="1">CPER-KK1</strain>
    </source>
</reference>